<reference evidence="6 7" key="1">
    <citation type="submission" date="2019-06" db="EMBL/GenBank/DDBJ databases">
        <title>Sequencing the genomes of 1000 actinobacteria strains.</title>
        <authorList>
            <person name="Klenk H.-P."/>
        </authorList>
    </citation>
    <scope>NUCLEOTIDE SEQUENCE [LARGE SCALE GENOMIC DNA]</scope>
    <source>
        <strain evidence="6 7">DSM 102200</strain>
    </source>
</reference>
<dbReference type="Proteomes" id="UP000316096">
    <property type="component" value="Unassembled WGS sequence"/>
</dbReference>
<keyword evidence="7" id="KW-1185">Reference proteome</keyword>
<evidence type="ECO:0000256" key="4">
    <source>
        <dbReference type="ARBA" id="ARBA00023163"/>
    </source>
</evidence>
<dbReference type="GO" id="GO:0003700">
    <property type="term" value="F:DNA-binding transcription factor activity"/>
    <property type="evidence" value="ECO:0007669"/>
    <property type="project" value="InterPro"/>
</dbReference>
<dbReference type="InterPro" id="IPR036388">
    <property type="entry name" value="WH-like_DNA-bd_sf"/>
</dbReference>
<dbReference type="OrthoDB" id="8717159at2"/>
<evidence type="ECO:0000259" key="5">
    <source>
        <dbReference type="PROSITE" id="PS50931"/>
    </source>
</evidence>
<dbReference type="PANTHER" id="PTHR30118">
    <property type="entry name" value="HTH-TYPE TRANSCRIPTIONAL REGULATOR LEUO-RELATED"/>
    <property type="match status" value="1"/>
</dbReference>
<name>A0A543CP44_9ACTN</name>
<dbReference type="Gene3D" id="3.40.190.10">
    <property type="entry name" value="Periplasmic binding protein-like II"/>
    <property type="match status" value="2"/>
</dbReference>
<dbReference type="RefSeq" id="WP_141957422.1">
    <property type="nucleotide sequence ID" value="NZ_VFOZ01000001.1"/>
</dbReference>
<dbReference type="InterPro" id="IPR050389">
    <property type="entry name" value="LysR-type_TF"/>
</dbReference>
<evidence type="ECO:0000256" key="3">
    <source>
        <dbReference type="ARBA" id="ARBA00023125"/>
    </source>
</evidence>
<dbReference type="Gene3D" id="1.10.10.10">
    <property type="entry name" value="Winged helix-like DNA-binding domain superfamily/Winged helix DNA-binding domain"/>
    <property type="match status" value="1"/>
</dbReference>
<evidence type="ECO:0000256" key="1">
    <source>
        <dbReference type="ARBA" id="ARBA00009437"/>
    </source>
</evidence>
<dbReference type="PANTHER" id="PTHR30118:SF15">
    <property type="entry name" value="TRANSCRIPTIONAL REGULATORY PROTEIN"/>
    <property type="match status" value="1"/>
</dbReference>
<keyword evidence="3" id="KW-0238">DNA-binding</keyword>
<dbReference type="PROSITE" id="PS50931">
    <property type="entry name" value="HTH_LYSR"/>
    <property type="match status" value="1"/>
</dbReference>
<gene>
    <name evidence="6" type="ORF">FB559_4507</name>
</gene>
<comment type="similarity">
    <text evidence="1">Belongs to the LysR transcriptional regulatory family.</text>
</comment>
<dbReference type="EMBL" id="VFOZ01000001">
    <property type="protein sequence ID" value="TQL98872.1"/>
    <property type="molecule type" value="Genomic_DNA"/>
</dbReference>
<dbReference type="Pfam" id="PF00126">
    <property type="entry name" value="HTH_1"/>
    <property type="match status" value="1"/>
</dbReference>
<dbReference type="InterPro" id="IPR036390">
    <property type="entry name" value="WH_DNA-bd_sf"/>
</dbReference>
<proteinExistence type="inferred from homology"/>
<keyword evidence="2" id="KW-0805">Transcription regulation</keyword>
<comment type="caution">
    <text evidence="6">The sequence shown here is derived from an EMBL/GenBank/DDBJ whole genome shotgun (WGS) entry which is preliminary data.</text>
</comment>
<dbReference type="InterPro" id="IPR000847">
    <property type="entry name" value="LysR_HTH_N"/>
</dbReference>
<accession>A0A543CP44</accession>
<keyword evidence="4" id="KW-0804">Transcription</keyword>
<dbReference type="GO" id="GO:0003677">
    <property type="term" value="F:DNA binding"/>
    <property type="evidence" value="ECO:0007669"/>
    <property type="project" value="UniProtKB-KW"/>
</dbReference>
<evidence type="ECO:0000256" key="2">
    <source>
        <dbReference type="ARBA" id="ARBA00023015"/>
    </source>
</evidence>
<dbReference type="AlphaFoldDB" id="A0A543CP44"/>
<evidence type="ECO:0000313" key="7">
    <source>
        <dbReference type="Proteomes" id="UP000316096"/>
    </source>
</evidence>
<dbReference type="InterPro" id="IPR005119">
    <property type="entry name" value="LysR_subst-bd"/>
</dbReference>
<organism evidence="6 7">
    <name type="scientific">Actinoallomurus bryophytorum</name>
    <dbReference type="NCBI Taxonomy" id="1490222"/>
    <lineage>
        <taxon>Bacteria</taxon>
        <taxon>Bacillati</taxon>
        <taxon>Actinomycetota</taxon>
        <taxon>Actinomycetes</taxon>
        <taxon>Streptosporangiales</taxon>
        <taxon>Thermomonosporaceae</taxon>
        <taxon>Actinoallomurus</taxon>
    </lineage>
</organism>
<dbReference type="CDD" id="cd08460">
    <property type="entry name" value="PBP2_DntR_like_1"/>
    <property type="match status" value="1"/>
</dbReference>
<evidence type="ECO:0000313" key="6">
    <source>
        <dbReference type="EMBL" id="TQL98872.1"/>
    </source>
</evidence>
<dbReference type="SUPFAM" id="SSF53850">
    <property type="entry name" value="Periplasmic binding protein-like II"/>
    <property type="match status" value="1"/>
</dbReference>
<sequence length="301" mass="32247">MHGTHSKLDLNLLVSLDVLLQEQSVGAAAARLHLSEPAMSRTLARIRKALGDPVLVRSGRAMVPTPRALAIHAEVHELVERASTVFTERALDLATLDRTFTFQADDSVTAVAAAALLARMRGEAPGVSIRSLPEGAADSGALREGRIDLEIGVIADRSPDVVVEPLLHDPGVGVVRAGHPLLTGEITLARFAAAEHLTTSRRGRLEGPIDAALAAHGLRRRVVASAPSFSSALLILLTTDLVGRAGRRLHAPLIDRLGLVAFDFPIDVPSVPLAMAWHRRYDTDAAHVWLRRCVRDVFAGL</sequence>
<protein>
    <submittedName>
        <fullName evidence="6">LysR family transcriptional regulator</fullName>
    </submittedName>
</protein>
<dbReference type="SUPFAM" id="SSF46785">
    <property type="entry name" value="Winged helix' DNA-binding domain"/>
    <property type="match status" value="1"/>
</dbReference>
<feature type="domain" description="HTH lysR-type" evidence="5">
    <location>
        <begin position="8"/>
        <end position="65"/>
    </location>
</feature>
<dbReference type="Pfam" id="PF03466">
    <property type="entry name" value="LysR_substrate"/>
    <property type="match status" value="1"/>
</dbReference>